<organism evidence="2 3">
    <name type="scientific">Dendrobium catenatum</name>
    <dbReference type="NCBI Taxonomy" id="906689"/>
    <lineage>
        <taxon>Eukaryota</taxon>
        <taxon>Viridiplantae</taxon>
        <taxon>Streptophyta</taxon>
        <taxon>Embryophyta</taxon>
        <taxon>Tracheophyta</taxon>
        <taxon>Spermatophyta</taxon>
        <taxon>Magnoliopsida</taxon>
        <taxon>Liliopsida</taxon>
        <taxon>Asparagales</taxon>
        <taxon>Orchidaceae</taxon>
        <taxon>Epidendroideae</taxon>
        <taxon>Malaxideae</taxon>
        <taxon>Dendrobiinae</taxon>
        <taxon>Dendrobium</taxon>
    </lineage>
</organism>
<keyword evidence="3" id="KW-1185">Reference proteome</keyword>
<reference evidence="2 3" key="1">
    <citation type="journal article" date="2016" name="Sci. Rep.">
        <title>The Dendrobium catenatum Lindl. genome sequence provides insights into polysaccharide synthase, floral development and adaptive evolution.</title>
        <authorList>
            <person name="Zhang G.Q."/>
            <person name="Xu Q."/>
            <person name="Bian C."/>
            <person name="Tsai W.C."/>
            <person name="Yeh C.M."/>
            <person name="Liu K.W."/>
            <person name="Yoshida K."/>
            <person name="Zhang L.S."/>
            <person name="Chang S.B."/>
            <person name="Chen F."/>
            <person name="Shi Y."/>
            <person name="Su Y.Y."/>
            <person name="Zhang Y.Q."/>
            <person name="Chen L.J."/>
            <person name="Yin Y."/>
            <person name="Lin M."/>
            <person name="Huang H."/>
            <person name="Deng H."/>
            <person name="Wang Z.W."/>
            <person name="Zhu S.L."/>
            <person name="Zhao X."/>
            <person name="Deng C."/>
            <person name="Niu S.C."/>
            <person name="Huang J."/>
            <person name="Wang M."/>
            <person name="Liu G.H."/>
            <person name="Yang H.J."/>
            <person name="Xiao X.J."/>
            <person name="Hsiao Y.Y."/>
            <person name="Wu W.L."/>
            <person name="Chen Y.Y."/>
            <person name="Mitsuda N."/>
            <person name="Ohme-Takagi M."/>
            <person name="Luo Y.B."/>
            <person name="Van de Peer Y."/>
            <person name="Liu Z.J."/>
        </authorList>
    </citation>
    <scope>NUCLEOTIDE SEQUENCE [LARGE SCALE GENOMIC DNA]</scope>
    <source>
        <tissue evidence="2">The whole plant</tissue>
    </source>
</reference>
<accession>A0A2I0VIG6</accession>
<protein>
    <submittedName>
        <fullName evidence="2">Uncharacterized protein</fullName>
    </submittedName>
</protein>
<feature type="compositionally biased region" description="Basic and acidic residues" evidence="1">
    <location>
        <begin position="23"/>
        <end position="37"/>
    </location>
</feature>
<gene>
    <name evidence="2" type="ORF">MA16_Dca025168</name>
</gene>
<evidence type="ECO:0000313" key="3">
    <source>
        <dbReference type="Proteomes" id="UP000233837"/>
    </source>
</evidence>
<feature type="region of interest" description="Disordered" evidence="1">
    <location>
        <begin position="74"/>
        <end position="98"/>
    </location>
</feature>
<name>A0A2I0VIG6_9ASPA</name>
<dbReference type="AlphaFoldDB" id="A0A2I0VIG6"/>
<sequence length="98" mass="10345">MVGGDRRSPPRNSLRSGGGKDAGGGRRSEIRAIKGDGGRSGGGVSAGGIFDDRRLSLREQKILLACDEEKRPLVYVRSPTKAGKRGSDGSNSLDKGYR</sequence>
<reference evidence="2 3" key="2">
    <citation type="journal article" date="2017" name="Nature">
        <title>The Apostasia genome and the evolution of orchids.</title>
        <authorList>
            <person name="Zhang G.Q."/>
            <person name="Liu K.W."/>
            <person name="Li Z."/>
            <person name="Lohaus R."/>
            <person name="Hsiao Y.Y."/>
            <person name="Niu S.C."/>
            <person name="Wang J.Y."/>
            <person name="Lin Y.C."/>
            <person name="Xu Q."/>
            <person name="Chen L.J."/>
            <person name="Yoshida K."/>
            <person name="Fujiwara S."/>
            <person name="Wang Z.W."/>
            <person name="Zhang Y.Q."/>
            <person name="Mitsuda N."/>
            <person name="Wang M."/>
            <person name="Liu G.H."/>
            <person name="Pecoraro L."/>
            <person name="Huang H.X."/>
            <person name="Xiao X.J."/>
            <person name="Lin M."/>
            <person name="Wu X.Y."/>
            <person name="Wu W.L."/>
            <person name="Chen Y.Y."/>
            <person name="Chang S.B."/>
            <person name="Sakamoto S."/>
            <person name="Ohme-Takagi M."/>
            <person name="Yagi M."/>
            <person name="Zeng S.J."/>
            <person name="Shen C.Y."/>
            <person name="Yeh C.M."/>
            <person name="Luo Y.B."/>
            <person name="Tsai W.C."/>
            <person name="Van de Peer Y."/>
            <person name="Liu Z.J."/>
        </authorList>
    </citation>
    <scope>NUCLEOTIDE SEQUENCE [LARGE SCALE GENOMIC DNA]</scope>
    <source>
        <tissue evidence="2">The whole plant</tissue>
    </source>
</reference>
<proteinExistence type="predicted"/>
<dbReference type="EMBL" id="KZ503512">
    <property type="protein sequence ID" value="PKU63173.1"/>
    <property type="molecule type" value="Genomic_DNA"/>
</dbReference>
<feature type="region of interest" description="Disordered" evidence="1">
    <location>
        <begin position="1"/>
        <end position="51"/>
    </location>
</feature>
<evidence type="ECO:0000256" key="1">
    <source>
        <dbReference type="SAM" id="MobiDB-lite"/>
    </source>
</evidence>
<feature type="compositionally biased region" description="Polar residues" evidence="1">
    <location>
        <begin position="88"/>
        <end position="98"/>
    </location>
</feature>
<dbReference type="Proteomes" id="UP000233837">
    <property type="component" value="Unassembled WGS sequence"/>
</dbReference>
<evidence type="ECO:0000313" key="2">
    <source>
        <dbReference type="EMBL" id="PKU63173.1"/>
    </source>
</evidence>